<dbReference type="AlphaFoldDB" id="C4JC31"/>
<dbReference type="EMBL" id="BT088378">
    <property type="protein sequence ID" value="ACR38731.1"/>
    <property type="molecule type" value="mRNA"/>
</dbReference>
<reference evidence="1" key="2">
    <citation type="submission" date="2012-06" db="EMBL/GenBank/DDBJ databases">
        <authorList>
            <person name="Yu Y."/>
            <person name="Currie J."/>
            <person name="Lomeli R."/>
            <person name="Angelova A."/>
            <person name="Collura K."/>
            <person name="Wissotski M."/>
            <person name="Campos D."/>
            <person name="Kudrna D."/>
            <person name="Golser W."/>
            <person name="Ashely E."/>
            <person name="Descour A."/>
            <person name="Fernandes J."/>
            <person name="Soderlund C."/>
            <person name="Walbot V."/>
        </authorList>
    </citation>
    <scope>NUCLEOTIDE SEQUENCE</scope>
    <source>
        <strain evidence="1">B73</strain>
    </source>
</reference>
<organism evidence="1">
    <name type="scientific">Zea mays</name>
    <name type="common">Maize</name>
    <dbReference type="NCBI Taxonomy" id="4577"/>
    <lineage>
        <taxon>Eukaryota</taxon>
        <taxon>Viridiplantae</taxon>
        <taxon>Streptophyta</taxon>
        <taxon>Embryophyta</taxon>
        <taxon>Tracheophyta</taxon>
        <taxon>Spermatophyta</taxon>
        <taxon>Magnoliopsida</taxon>
        <taxon>Liliopsida</taxon>
        <taxon>Poales</taxon>
        <taxon>Poaceae</taxon>
        <taxon>PACMAD clade</taxon>
        <taxon>Panicoideae</taxon>
        <taxon>Andropogonodae</taxon>
        <taxon>Andropogoneae</taxon>
        <taxon>Tripsacinae</taxon>
        <taxon>Zea</taxon>
    </lineage>
</organism>
<name>C4JC31_MAIZE</name>
<protein>
    <submittedName>
        <fullName evidence="1">Uncharacterized protein</fullName>
    </submittedName>
</protein>
<proteinExistence type="evidence at transcript level"/>
<evidence type="ECO:0000313" key="1">
    <source>
        <dbReference type="EMBL" id="ACR38731.1"/>
    </source>
</evidence>
<reference evidence="1" key="1">
    <citation type="journal article" date="2009" name="PLoS Genet.">
        <title>Sequencing, mapping, and analysis of 27,455 maize full-length cDNAs.</title>
        <authorList>
            <person name="Soderlund C."/>
            <person name="Descour A."/>
            <person name="Kudrna D."/>
            <person name="Bomhoff M."/>
            <person name="Boyd L."/>
            <person name="Currie J."/>
            <person name="Angelova A."/>
            <person name="Collura K."/>
            <person name="Wissotski M."/>
            <person name="Ashley E."/>
            <person name="Morrow D."/>
            <person name="Fernandes J."/>
            <person name="Walbot V."/>
            <person name="Yu Y."/>
        </authorList>
    </citation>
    <scope>NUCLEOTIDE SEQUENCE</scope>
    <source>
        <strain evidence="1">B73</strain>
    </source>
</reference>
<accession>C4JC31</accession>
<sequence length="162" mass="18233">MSEHTCCMLCQLRRVSTHARMPRMDHTAHLLCEGGGRSHAEGVEERLGGGHAGLVHEHAGVEVERRRRAQLGGRRWPRHLVRALLAVADPVLRGVAPRLLAEAVHHRVEVPLLELEQAVDVLEHLDVRVQVHHPLVLHELHESTRDVSTATEQLWAKEKAKK</sequence>